<name>A0ABR6BW62_9PSEU</name>
<keyword evidence="3" id="KW-1185">Reference proteome</keyword>
<comment type="caution">
    <text evidence="2">The sequence shown here is derived from an EMBL/GenBank/DDBJ whole genome shotgun (WGS) entry which is preliminary data.</text>
</comment>
<feature type="region of interest" description="Disordered" evidence="1">
    <location>
        <begin position="1"/>
        <end position="38"/>
    </location>
</feature>
<evidence type="ECO:0000313" key="2">
    <source>
        <dbReference type="EMBL" id="MBA8931159.1"/>
    </source>
</evidence>
<dbReference type="Pfam" id="PF12079">
    <property type="entry name" value="DUF3558"/>
    <property type="match status" value="1"/>
</dbReference>
<sequence length="161" mass="16099">MLAVAACGGGAQGTPSPETTSAAAGTSTTSSASGASLDSVKPCSLLTAAEVTQLGLKESGFSGGDTCQYNNSGSVYVIVTVVKKGGIDELNNDGGTATKMPVGSHQAMKVVKESDNSCIFRLAVTQHSSIGVLAQDRPDKPSACPLAENAAKLVEPKLPSA</sequence>
<feature type="compositionally biased region" description="Low complexity" evidence="1">
    <location>
        <begin position="19"/>
        <end position="36"/>
    </location>
</feature>
<accession>A0ABR6BW62</accession>
<evidence type="ECO:0000313" key="3">
    <source>
        <dbReference type="Proteomes" id="UP000517916"/>
    </source>
</evidence>
<protein>
    <recommendedName>
        <fullName evidence="4">DUF3558 domain-containing protein</fullName>
    </recommendedName>
</protein>
<proteinExistence type="predicted"/>
<dbReference type="Proteomes" id="UP000517916">
    <property type="component" value="Unassembled WGS sequence"/>
</dbReference>
<dbReference type="InterPro" id="IPR024520">
    <property type="entry name" value="DUF3558"/>
</dbReference>
<evidence type="ECO:0008006" key="4">
    <source>
        <dbReference type="Google" id="ProtNLM"/>
    </source>
</evidence>
<dbReference type="RefSeq" id="WP_182840243.1">
    <property type="nucleotide sequence ID" value="NZ_BAAABQ010000097.1"/>
</dbReference>
<organism evidence="2 3">
    <name type="scientific">Kutzneria viridogrisea</name>
    <dbReference type="NCBI Taxonomy" id="47990"/>
    <lineage>
        <taxon>Bacteria</taxon>
        <taxon>Bacillati</taxon>
        <taxon>Actinomycetota</taxon>
        <taxon>Actinomycetes</taxon>
        <taxon>Pseudonocardiales</taxon>
        <taxon>Pseudonocardiaceae</taxon>
        <taxon>Kutzneria</taxon>
    </lineage>
</organism>
<evidence type="ECO:0000256" key="1">
    <source>
        <dbReference type="SAM" id="MobiDB-lite"/>
    </source>
</evidence>
<dbReference type="EMBL" id="JACJID010000008">
    <property type="protein sequence ID" value="MBA8931159.1"/>
    <property type="molecule type" value="Genomic_DNA"/>
</dbReference>
<reference evidence="2 3" key="1">
    <citation type="submission" date="2020-08" db="EMBL/GenBank/DDBJ databases">
        <title>Genomic Encyclopedia of Archaeal and Bacterial Type Strains, Phase II (KMG-II): from individual species to whole genera.</title>
        <authorList>
            <person name="Goeker M."/>
        </authorList>
    </citation>
    <scope>NUCLEOTIDE SEQUENCE [LARGE SCALE GENOMIC DNA]</scope>
    <source>
        <strain evidence="2 3">DSM 43850</strain>
    </source>
</reference>
<gene>
    <name evidence="2" type="ORF">BC739_008406</name>
</gene>